<dbReference type="AlphaFoldDB" id="A0A2Z7CGC0"/>
<gene>
    <name evidence="2" type="ORF">F511_20835</name>
</gene>
<accession>A0A2Z7CGC0</accession>
<reference evidence="2 3" key="1">
    <citation type="journal article" date="2015" name="Proc. Natl. Acad. Sci. U.S.A.">
        <title>The resurrection genome of Boea hygrometrica: A blueprint for survival of dehydration.</title>
        <authorList>
            <person name="Xiao L."/>
            <person name="Yang G."/>
            <person name="Zhang L."/>
            <person name="Yang X."/>
            <person name="Zhao S."/>
            <person name="Ji Z."/>
            <person name="Zhou Q."/>
            <person name="Hu M."/>
            <person name="Wang Y."/>
            <person name="Chen M."/>
            <person name="Xu Y."/>
            <person name="Jin H."/>
            <person name="Xiao X."/>
            <person name="Hu G."/>
            <person name="Bao F."/>
            <person name="Hu Y."/>
            <person name="Wan P."/>
            <person name="Li L."/>
            <person name="Deng X."/>
            <person name="Kuang T."/>
            <person name="Xiang C."/>
            <person name="Zhu J.K."/>
            <person name="Oliver M.J."/>
            <person name="He Y."/>
        </authorList>
    </citation>
    <scope>NUCLEOTIDE SEQUENCE [LARGE SCALE GENOMIC DNA]</scope>
    <source>
        <strain evidence="3">cv. XS01</strain>
    </source>
</reference>
<sequence>MGLRFPVPRFIQTLCDHFKVSPIQLTPNSYSSLLALGILLRFHQAPLSLHLIYSLTQIRQQDVGKFFIRFRPEFGFIKGNPTFHKGWMNRYFFLHRNAQAGVAWHCNMSWSEKPTRRAPPLPAQEYDPSSFLDSMSVRCFNAQDLIREDLLCYFGFSRKGVVVEGDLADRIMKAHLLETYKKQGSGTTKGPSPPPEERVKEKRKKSSSGGDKRPRKKTLSASDIDKEVETSLPDQPGVEVTSFITRPVTTTTVAFFQNFAPELDLPVINSASDQAITEALATNFMQEEMKKMKGEVEATWEKRTDDFLKSSEFDRLRSAKALSFFEKGFNGCLTQFRDNGYSETEHPASFLSIWKALEDFPEEGEVESSSAPKE</sequence>
<organism evidence="2 3">
    <name type="scientific">Dorcoceras hygrometricum</name>
    <dbReference type="NCBI Taxonomy" id="472368"/>
    <lineage>
        <taxon>Eukaryota</taxon>
        <taxon>Viridiplantae</taxon>
        <taxon>Streptophyta</taxon>
        <taxon>Embryophyta</taxon>
        <taxon>Tracheophyta</taxon>
        <taxon>Spermatophyta</taxon>
        <taxon>Magnoliopsida</taxon>
        <taxon>eudicotyledons</taxon>
        <taxon>Gunneridae</taxon>
        <taxon>Pentapetalae</taxon>
        <taxon>asterids</taxon>
        <taxon>lamiids</taxon>
        <taxon>Lamiales</taxon>
        <taxon>Gesneriaceae</taxon>
        <taxon>Didymocarpoideae</taxon>
        <taxon>Trichosporeae</taxon>
        <taxon>Loxocarpinae</taxon>
        <taxon>Dorcoceras</taxon>
    </lineage>
</organism>
<evidence type="ECO:0000256" key="1">
    <source>
        <dbReference type="SAM" id="MobiDB-lite"/>
    </source>
</evidence>
<proteinExistence type="predicted"/>
<evidence type="ECO:0000313" key="2">
    <source>
        <dbReference type="EMBL" id="KZV43573.1"/>
    </source>
</evidence>
<dbReference type="OrthoDB" id="1750920at2759"/>
<name>A0A2Z7CGC0_9LAMI</name>
<protein>
    <submittedName>
        <fullName evidence="2">Uncharacterized protein</fullName>
    </submittedName>
</protein>
<evidence type="ECO:0000313" key="3">
    <source>
        <dbReference type="Proteomes" id="UP000250235"/>
    </source>
</evidence>
<feature type="region of interest" description="Disordered" evidence="1">
    <location>
        <begin position="182"/>
        <end position="233"/>
    </location>
</feature>
<keyword evidence="3" id="KW-1185">Reference proteome</keyword>
<dbReference type="Proteomes" id="UP000250235">
    <property type="component" value="Unassembled WGS sequence"/>
</dbReference>
<dbReference type="EMBL" id="KQ998099">
    <property type="protein sequence ID" value="KZV43573.1"/>
    <property type="molecule type" value="Genomic_DNA"/>
</dbReference>